<accession>A0AA38GB11</accession>
<gene>
    <name evidence="1" type="ORF">KI387_021851</name>
</gene>
<keyword evidence="2" id="KW-1185">Reference proteome</keyword>
<dbReference type="AlphaFoldDB" id="A0AA38GB11"/>
<dbReference type="Proteomes" id="UP000824469">
    <property type="component" value="Unassembled WGS sequence"/>
</dbReference>
<organism evidence="1 2">
    <name type="scientific">Taxus chinensis</name>
    <name type="common">Chinese yew</name>
    <name type="synonym">Taxus wallichiana var. chinensis</name>
    <dbReference type="NCBI Taxonomy" id="29808"/>
    <lineage>
        <taxon>Eukaryota</taxon>
        <taxon>Viridiplantae</taxon>
        <taxon>Streptophyta</taxon>
        <taxon>Embryophyta</taxon>
        <taxon>Tracheophyta</taxon>
        <taxon>Spermatophyta</taxon>
        <taxon>Pinopsida</taxon>
        <taxon>Pinidae</taxon>
        <taxon>Conifers II</taxon>
        <taxon>Cupressales</taxon>
        <taxon>Taxaceae</taxon>
        <taxon>Taxus</taxon>
    </lineage>
</organism>
<name>A0AA38GB11_TAXCH</name>
<evidence type="ECO:0000313" key="2">
    <source>
        <dbReference type="Proteomes" id="UP000824469"/>
    </source>
</evidence>
<feature type="non-terminal residue" evidence="1">
    <location>
        <position position="1"/>
    </location>
</feature>
<dbReference type="EMBL" id="JAHRHJ020000004">
    <property type="protein sequence ID" value="KAH9320082.1"/>
    <property type="molecule type" value="Genomic_DNA"/>
</dbReference>
<evidence type="ECO:0000313" key="1">
    <source>
        <dbReference type="EMBL" id="KAH9320082.1"/>
    </source>
</evidence>
<sequence>VLAFLEKTDNFSELYFEGSESAFRETISYPYQEVDGEFIQLKGNKIPKGLVSLE</sequence>
<proteinExistence type="predicted"/>
<feature type="non-terminal residue" evidence="1">
    <location>
        <position position="54"/>
    </location>
</feature>
<comment type="caution">
    <text evidence="1">The sequence shown here is derived from an EMBL/GenBank/DDBJ whole genome shotgun (WGS) entry which is preliminary data.</text>
</comment>
<protein>
    <submittedName>
        <fullName evidence="1">Uncharacterized protein</fullName>
    </submittedName>
</protein>
<reference evidence="1 2" key="1">
    <citation type="journal article" date="2021" name="Nat. Plants">
        <title>The Taxus genome provides insights into paclitaxel biosynthesis.</title>
        <authorList>
            <person name="Xiong X."/>
            <person name="Gou J."/>
            <person name="Liao Q."/>
            <person name="Li Y."/>
            <person name="Zhou Q."/>
            <person name="Bi G."/>
            <person name="Li C."/>
            <person name="Du R."/>
            <person name="Wang X."/>
            <person name="Sun T."/>
            <person name="Guo L."/>
            <person name="Liang H."/>
            <person name="Lu P."/>
            <person name="Wu Y."/>
            <person name="Zhang Z."/>
            <person name="Ro D.K."/>
            <person name="Shang Y."/>
            <person name="Huang S."/>
            <person name="Yan J."/>
        </authorList>
    </citation>
    <scope>NUCLEOTIDE SEQUENCE [LARGE SCALE GENOMIC DNA]</scope>
    <source>
        <strain evidence="1">Ta-2019</strain>
    </source>
</reference>